<feature type="binding site" description="in dimeric form" evidence="19">
    <location>
        <position position="156"/>
    </location>
    <ligand>
        <name>Ca(2+)</name>
        <dbReference type="ChEBI" id="CHEBI:29108"/>
        <label>1</label>
    </ligand>
</feature>
<evidence type="ECO:0000256" key="10">
    <source>
        <dbReference type="ARBA" id="ARBA00022723"/>
    </source>
</evidence>
<dbReference type="EMBL" id="QNRT01000002">
    <property type="protein sequence ID" value="RBP50711.1"/>
    <property type="molecule type" value="Genomic_DNA"/>
</dbReference>
<evidence type="ECO:0000256" key="12">
    <source>
        <dbReference type="ARBA" id="ARBA00022801"/>
    </source>
</evidence>
<accession>A0A395JJ50</accession>
<evidence type="ECO:0000256" key="16">
    <source>
        <dbReference type="ARBA" id="ARBA00023136"/>
    </source>
</evidence>
<evidence type="ECO:0000256" key="2">
    <source>
        <dbReference type="ARBA" id="ARBA00001604"/>
    </source>
</evidence>
<evidence type="ECO:0000256" key="9">
    <source>
        <dbReference type="ARBA" id="ARBA00022692"/>
    </source>
</evidence>
<dbReference type="GO" id="GO:0005509">
    <property type="term" value="F:calcium ion binding"/>
    <property type="evidence" value="ECO:0007669"/>
    <property type="project" value="TreeGrafter"/>
</dbReference>
<evidence type="ECO:0000256" key="14">
    <source>
        <dbReference type="ARBA" id="ARBA00022963"/>
    </source>
</evidence>
<comment type="catalytic activity">
    <reaction evidence="2 20">
        <text>a 1,2-diacyl-sn-glycero-3-phosphocholine + H2O = a 1-acyl-sn-glycero-3-phosphocholine + a fatty acid + H(+)</text>
        <dbReference type="Rhea" id="RHEA:15801"/>
        <dbReference type="ChEBI" id="CHEBI:15377"/>
        <dbReference type="ChEBI" id="CHEBI:15378"/>
        <dbReference type="ChEBI" id="CHEBI:28868"/>
        <dbReference type="ChEBI" id="CHEBI:57643"/>
        <dbReference type="ChEBI" id="CHEBI:58168"/>
        <dbReference type="EC" id="3.1.1.4"/>
    </reaction>
</comment>
<keyword evidence="8" id="KW-1134">Transmembrane beta strand</keyword>
<keyword evidence="11 20" id="KW-0732">Signal</keyword>
<keyword evidence="14 20" id="KW-0442">Lipid degradation</keyword>
<evidence type="ECO:0000256" key="13">
    <source>
        <dbReference type="ARBA" id="ARBA00022837"/>
    </source>
</evidence>
<evidence type="ECO:0000256" key="15">
    <source>
        <dbReference type="ARBA" id="ARBA00023098"/>
    </source>
</evidence>
<evidence type="ECO:0000313" key="21">
    <source>
        <dbReference type="EMBL" id="RBP50711.1"/>
    </source>
</evidence>
<dbReference type="Proteomes" id="UP000253083">
    <property type="component" value="Unassembled WGS sequence"/>
</dbReference>
<keyword evidence="22" id="KW-1185">Reference proteome</keyword>
<dbReference type="RefSeq" id="WP_113953549.1">
    <property type="nucleotide sequence ID" value="NZ_QNRT01000002.1"/>
</dbReference>
<evidence type="ECO:0000256" key="5">
    <source>
        <dbReference type="ARBA" id="ARBA00013179"/>
    </source>
</evidence>
<comment type="cofactor">
    <cofactor evidence="20">
        <name>Ca(2+)</name>
        <dbReference type="ChEBI" id="CHEBI:29108"/>
    </cofactor>
    <text evidence="20">Binds 1 Ca(2+) ion per monomer. In the dimeric form the Ca(2+) is bound by different amino acids with binding of each Ca(2+) shared with ligands coming from each monomer. The Ca(2+) ion may have a role in catalysis.</text>
</comment>
<feature type="binding site" description="in dimeric form" evidence="19">
    <location>
        <position position="233"/>
    </location>
    <ligand>
        <name>Ca(2+)</name>
        <dbReference type="ChEBI" id="CHEBI:29108"/>
        <label>1</label>
    </ligand>
</feature>
<evidence type="ECO:0000256" key="3">
    <source>
        <dbReference type="ARBA" id="ARBA00010525"/>
    </source>
</evidence>
<feature type="active site" description="Proton acceptor" evidence="18">
    <location>
        <position position="192"/>
    </location>
</feature>
<feature type="signal peptide" evidence="20">
    <location>
        <begin position="1"/>
        <end position="21"/>
    </location>
</feature>
<evidence type="ECO:0000256" key="17">
    <source>
        <dbReference type="ARBA" id="ARBA00023237"/>
    </source>
</evidence>
<keyword evidence="9" id="KW-0812">Transmembrane</keyword>
<comment type="function">
    <text evidence="20">Hydrolysis of phosphatidylcholine with phospholipase A2 (EC 3.1.1.4) and phospholipase A1 (EC 3.1.1.32) activities.</text>
</comment>
<organism evidence="21 22">
    <name type="scientific">Arenicella xantha</name>
    <dbReference type="NCBI Taxonomy" id="644221"/>
    <lineage>
        <taxon>Bacteria</taxon>
        <taxon>Pseudomonadati</taxon>
        <taxon>Pseudomonadota</taxon>
        <taxon>Gammaproteobacteria</taxon>
        <taxon>Arenicellales</taxon>
        <taxon>Arenicellaceae</taxon>
        <taxon>Arenicella</taxon>
    </lineage>
</organism>
<comment type="caution">
    <text evidence="21">The sequence shown here is derived from an EMBL/GenBank/DDBJ whole genome shotgun (WGS) entry which is preliminary data.</text>
</comment>
<evidence type="ECO:0000256" key="11">
    <source>
        <dbReference type="ARBA" id="ARBA00022729"/>
    </source>
</evidence>
<evidence type="ECO:0000256" key="20">
    <source>
        <dbReference type="RuleBase" id="RU366027"/>
    </source>
</evidence>
<gene>
    <name evidence="21" type="ORF">DFR28_102122</name>
</gene>
<evidence type="ECO:0000313" key="22">
    <source>
        <dbReference type="Proteomes" id="UP000253083"/>
    </source>
</evidence>
<dbReference type="SUPFAM" id="SSF56931">
    <property type="entry name" value="Outer membrane phospholipase A (OMPLA)"/>
    <property type="match status" value="1"/>
</dbReference>
<evidence type="ECO:0000256" key="1">
    <source>
        <dbReference type="ARBA" id="ARBA00000111"/>
    </source>
</evidence>
<proteinExistence type="inferred from homology"/>
<keyword evidence="10 19" id="KW-0479">Metal-binding</keyword>
<dbReference type="AlphaFoldDB" id="A0A395JJ50"/>
<dbReference type="FunCoup" id="A0A395JJ50">
    <property type="interactions" value="67"/>
</dbReference>
<evidence type="ECO:0000256" key="6">
    <source>
        <dbReference type="ARBA" id="ARBA00013278"/>
    </source>
</evidence>
<comment type="subunit">
    <text evidence="4 20">Homodimer; dimerization is reversible, and the dimeric form is the active one.</text>
</comment>
<dbReference type="Pfam" id="PF02253">
    <property type="entry name" value="PLA1"/>
    <property type="match status" value="1"/>
</dbReference>
<protein>
    <recommendedName>
        <fullName evidence="7 20">Phospholipase A1</fullName>
        <ecNumber evidence="5 20">3.1.1.32</ecNumber>
        <ecNumber evidence="6 20">3.1.1.4</ecNumber>
    </recommendedName>
    <alternativeName>
        <fullName evidence="20">Phosphatidylcholine 1-acylhydrolase</fullName>
    </alternativeName>
</protein>
<dbReference type="EC" id="3.1.1.32" evidence="5 20"/>
<sequence length="320" mass="36568">MKKLSATLIFAALLVSSDAQSQHDNEAVNACLQQQLASAPDSTTMQEVRSLCSLLDQDDTGATVVSERKKRQMSLFGDEFSILLHRDNYLLPLTHNTKNQAAALEFSEATELDDVEMKFQLSIKTTLLSHTPLFDGQVFAAYTNQSHWQAYNEEVSRPFRETNHQPELFVDFPARFALGNWQLNTFRFGLNHQSNGRAGEISRSWNRLYSEFEFASEQNEMSLRLWKQVSDEDNPDISRFMGNFQLNGWHKLGKHQLHWMARKSLQGGGKGALELGWSRRIGGREDLRLYLQIFDGYGESLIDYDRHVRRVGLGFKIGAN</sequence>
<dbReference type="EC" id="3.1.1.4" evidence="6 20"/>
<dbReference type="GO" id="GO:0008970">
    <property type="term" value="F:phospholipase A1 activity"/>
    <property type="evidence" value="ECO:0007669"/>
    <property type="project" value="UniProtKB-EC"/>
</dbReference>
<feature type="chain" id="PRO_5019610155" description="Phospholipase A1" evidence="20">
    <location>
        <begin position="22"/>
        <end position="320"/>
    </location>
</feature>
<evidence type="ECO:0000256" key="7">
    <source>
        <dbReference type="ARBA" id="ARBA00021726"/>
    </source>
</evidence>
<keyword evidence="16" id="KW-0472">Membrane</keyword>
<dbReference type="GO" id="GO:0009279">
    <property type="term" value="C:cell outer membrane"/>
    <property type="evidence" value="ECO:0007669"/>
    <property type="project" value="UniProtKB-SubCell"/>
</dbReference>
<comment type="similarity">
    <text evidence="3 20">Belongs to the phospholipase A1 family.</text>
</comment>
<dbReference type="InterPro" id="IPR036541">
    <property type="entry name" value="PLipase_A1_sf"/>
</dbReference>
<evidence type="ECO:0000256" key="18">
    <source>
        <dbReference type="PIRSR" id="PIRSR603187-1"/>
    </source>
</evidence>
<dbReference type="GO" id="GO:0016042">
    <property type="term" value="P:lipid catabolic process"/>
    <property type="evidence" value="ECO:0007669"/>
    <property type="project" value="UniProtKB-KW"/>
</dbReference>
<dbReference type="PANTHER" id="PTHR40457:SF1">
    <property type="entry name" value="PHOSPHOLIPASE A1"/>
    <property type="match status" value="1"/>
</dbReference>
<feature type="binding site" description="in dimeric form" evidence="19">
    <location>
        <position position="197"/>
    </location>
    <ligand>
        <name>Ca(2+)</name>
        <dbReference type="ChEBI" id="CHEBI:29108"/>
        <label>1</label>
    </ligand>
</feature>
<evidence type="ECO:0000256" key="19">
    <source>
        <dbReference type="PIRSR" id="PIRSR603187-2"/>
    </source>
</evidence>
<comment type="subcellular location">
    <subcellularLocation>
        <location evidence="20">Cell outer membrane</location>
        <topology evidence="20">Multi-pass membrane protein</topology>
    </subcellularLocation>
    <text evidence="20">One of the very few enzymes located there.</text>
</comment>
<feature type="active site" description="Nucleophile" evidence="18">
    <location>
        <position position="194"/>
    </location>
</feature>
<comment type="catalytic activity">
    <reaction evidence="1 20">
        <text>a 1,2-diacyl-sn-glycero-3-phosphocholine + H2O = a 2-acyl-sn-glycero-3-phosphocholine + a fatty acid + H(+)</text>
        <dbReference type="Rhea" id="RHEA:18689"/>
        <dbReference type="ChEBI" id="CHEBI:15377"/>
        <dbReference type="ChEBI" id="CHEBI:15378"/>
        <dbReference type="ChEBI" id="CHEBI:28868"/>
        <dbReference type="ChEBI" id="CHEBI:57643"/>
        <dbReference type="ChEBI" id="CHEBI:57875"/>
        <dbReference type="EC" id="3.1.1.32"/>
    </reaction>
</comment>
<feature type="binding site" description="in dimeric form" evidence="19">
    <location>
        <position position="202"/>
    </location>
    <ligand>
        <name>Ca(2+)</name>
        <dbReference type="ChEBI" id="CHEBI:29108"/>
        <label>1</label>
    </ligand>
</feature>
<keyword evidence="13 19" id="KW-0106">Calcium</keyword>
<dbReference type="Gene3D" id="2.40.230.10">
    <property type="entry name" value="Phospholipase A1"/>
    <property type="match status" value="1"/>
</dbReference>
<dbReference type="InterPro" id="IPR003187">
    <property type="entry name" value="PLipase_A1"/>
</dbReference>
<name>A0A395JJ50_9GAMM</name>
<keyword evidence="17 20" id="KW-0998">Cell outer membrane</keyword>
<evidence type="ECO:0000256" key="8">
    <source>
        <dbReference type="ARBA" id="ARBA00022452"/>
    </source>
</evidence>
<evidence type="ECO:0000256" key="4">
    <source>
        <dbReference type="ARBA" id="ARBA00011702"/>
    </source>
</evidence>
<reference evidence="21 22" key="1">
    <citation type="submission" date="2018-06" db="EMBL/GenBank/DDBJ databases">
        <title>Genomic Encyclopedia of Type Strains, Phase IV (KMG-IV): sequencing the most valuable type-strain genomes for metagenomic binning, comparative biology and taxonomic classification.</title>
        <authorList>
            <person name="Goeker M."/>
        </authorList>
    </citation>
    <scope>NUCLEOTIDE SEQUENCE [LARGE SCALE GENOMIC DNA]</scope>
    <source>
        <strain evidence="21 22">DSM 24032</strain>
    </source>
</reference>
<keyword evidence="12 20" id="KW-0378">Hydrolase</keyword>
<dbReference type="PRINTS" id="PR01486">
    <property type="entry name" value="PHPHLIPASEA1"/>
</dbReference>
<dbReference type="PANTHER" id="PTHR40457">
    <property type="entry name" value="PHOSPHOLIPASE A1"/>
    <property type="match status" value="1"/>
</dbReference>
<dbReference type="GO" id="GO:0004623">
    <property type="term" value="F:phospholipase A2 activity"/>
    <property type="evidence" value="ECO:0007669"/>
    <property type="project" value="UniProtKB-EC"/>
</dbReference>
<keyword evidence="15 20" id="KW-0443">Lipid metabolism</keyword>
<dbReference type="InParanoid" id="A0A395JJ50"/>
<dbReference type="OrthoDB" id="188433at2"/>